<evidence type="ECO:0000313" key="3">
    <source>
        <dbReference type="Proteomes" id="UP001152130"/>
    </source>
</evidence>
<dbReference type="AlphaFoldDB" id="A0A9W8PHW9"/>
<dbReference type="OrthoDB" id="4062651at2759"/>
<sequence length="332" mass="37504">MSNPNLRPLAPAYNRLDPGFRPPVIPNISPYGNYSHLPMPLLKIVDVNIQYNGSAFFCHEMIVSIDNVHFFICEIYRQMGQNFNPCTVDLRQVDMRPRGPDLIPQEFTRFAIGYFKVAPMEIFSHPVIPVQHYQPAFTQGLTIAPFQVQKYSYMKTPSLSGYNQLRDKTVIQKSVTDEAIIGEFLLQNPHPNLAKYWGCIVLQGRIAALVYGRYAINLFDRVQSRVPINISKVMQEIRAGITHLHSLGYAHNDLNPSNIMMDANDNAVIIDFDSCAVEGGELRKLGTPGWSKNAGGMKVSARENDLYGLEKIQEWLDRELGTGDQPSRDSET</sequence>
<dbReference type="SUPFAM" id="SSF56112">
    <property type="entry name" value="Protein kinase-like (PK-like)"/>
    <property type="match status" value="1"/>
</dbReference>
<gene>
    <name evidence="2" type="ORF">NW766_010054</name>
</gene>
<dbReference type="GO" id="GO:0005524">
    <property type="term" value="F:ATP binding"/>
    <property type="evidence" value="ECO:0007669"/>
    <property type="project" value="InterPro"/>
</dbReference>
<dbReference type="Pfam" id="PF00069">
    <property type="entry name" value="Pkinase"/>
    <property type="match status" value="1"/>
</dbReference>
<evidence type="ECO:0000259" key="1">
    <source>
        <dbReference type="PROSITE" id="PS50011"/>
    </source>
</evidence>
<dbReference type="PROSITE" id="PS50011">
    <property type="entry name" value="PROTEIN_KINASE_DOM"/>
    <property type="match status" value="1"/>
</dbReference>
<name>A0A9W8PHW9_9HYPO</name>
<dbReference type="Proteomes" id="UP001152130">
    <property type="component" value="Unassembled WGS sequence"/>
</dbReference>
<evidence type="ECO:0000313" key="2">
    <source>
        <dbReference type="EMBL" id="KAJ4007370.1"/>
    </source>
</evidence>
<reference evidence="2" key="1">
    <citation type="submission" date="2022-10" db="EMBL/GenBank/DDBJ databases">
        <title>Fusarium specimens isolated from Avocado Roots.</title>
        <authorList>
            <person name="Stajich J."/>
            <person name="Roper C."/>
            <person name="Heimlech-Rivalta G."/>
        </authorList>
    </citation>
    <scope>NUCLEOTIDE SEQUENCE</scope>
    <source>
        <strain evidence="2">CF00143</strain>
    </source>
</reference>
<dbReference type="InterPro" id="IPR000719">
    <property type="entry name" value="Prot_kinase_dom"/>
</dbReference>
<comment type="caution">
    <text evidence="2">The sequence shown here is derived from an EMBL/GenBank/DDBJ whole genome shotgun (WGS) entry which is preliminary data.</text>
</comment>
<dbReference type="EMBL" id="JAPDHF010000017">
    <property type="protein sequence ID" value="KAJ4007370.1"/>
    <property type="molecule type" value="Genomic_DNA"/>
</dbReference>
<organism evidence="2 3">
    <name type="scientific">Fusarium irregulare</name>
    <dbReference type="NCBI Taxonomy" id="2494466"/>
    <lineage>
        <taxon>Eukaryota</taxon>
        <taxon>Fungi</taxon>
        <taxon>Dikarya</taxon>
        <taxon>Ascomycota</taxon>
        <taxon>Pezizomycotina</taxon>
        <taxon>Sordariomycetes</taxon>
        <taxon>Hypocreomycetidae</taxon>
        <taxon>Hypocreales</taxon>
        <taxon>Nectriaceae</taxon>
        <taxon>Fusarium</taxon>
        <taxon>Fusarium incarnatum-equiseti species complex</taxon>
    </lineage>
</organism>
<dbReference type="InterPro" id="IPR011009">
    <property type="entry name" value="Kinase-like_dom_sf"/>
</dbReference>
<accession>A0A9W8PHW9</accession>
<dbReference type="GO" id="GO:0004672">
    <property type="term" value="F:protein kinase activity"/>
    <property type="evidence" value="ECO:0007669"/>
    <property type="project" value="InterPro"/>
</dbReference>
<proteinExistence type="predicted"/>
<keyword evidence="3" id="KW-1185">Reference proteome</keyword>
<protein>
    <recommendedName>
        <fullName evidence="1">Protein kinase domain-containing protein</fullName>
    </recommendedName>
</protein>
<dbReference type="Gene3D" id="1.10.510.10">
    <property type="entry name" value="Transferase(Phosphotransferase) domain 1"/>
    <property type="match status" value="1"/>
</dbReference>
<feature type="domain" description="Protein kinase" evidence="1">
    <location>
        <begin position="104"/>
        <end position="332"/>
    </location>
</feature>